<evidence type="ECO:0000313" key="2">
    <source>
        <dbReference type="EMBL" id="KAF0728071.1"/>
    </source>
</evidence>
<name>A0A6A4ZSD5_APHAT</name>
<comment type="caution">
    <text evidence="2">The sequence shown here is derived from an EMBL/GenBank/DDBJ whole genome shotgun (WGS) entry which is preliminary data.</text>
</comment>
<organism evidence="2 3">
    <name type="scientific">Aphanomyces astaci</name>
    <name type="common">Crayfish plague agent</name>
    <dbReference type="NCBI Taxonomy" id="112090"/>
    <lineage>
        <taxon>Eukaryota</taxon>
        <taxon>Sar</taxon>
        <taxon>Stramenopiles</taxon>
        <taxon>Oomycota</taxon>
        <taxon>Saprolegniomycetes</taxon>
        <taxon>Saprolegniales</taxon>
        <taxon>Verrucalvaceae</taxon>
        <taxon>Aphanomyces</taxon>
    </lineage>
</organism>
<dbReference type="EMBL" id="VJMI01015442">
    <property type="protein sequence ID" value="KAF0728071.1"/>
    <property type="molecule type" value="Genomic_DNA"/>
</dbReference>
<reference evidence="2 3" key="1">
    <citation type="submission" date="2019-06" db="EMBL/GenBank/DDBJ databases">
        <title>Genomics analysis of Aphanomyces spp. identifies a new class of oomycete effector associated with host adaptation.</title>
        <authorList>
            <person name="Gaulin E."/>
        </authorList>
    </citation>
    <scope>NUCLEOTIDE SEQUENCE [LARGE SCALE GENOMIC DNA]</scope>
    <source>
        <strain evidence="2 3">E</strain>
    </source>
</reference>
<gene>
    <name evidence="2" type="ORF">AaE_009472</name>
</gene>
<sequence>MFTLSGYPLQNNHEASMGTQTLAADIAAIERQELECHMERVALDFKCIELQHSLDEHRRRHRRRMVGRAAIALAESLDRTLVEQRKLERDERERLRSEREHAAEVARLARQEARDKEVQQMAEEKHKMEEAEAAKKRQKQQEKLRVAKELAAKHSKPQKTNV</sequence>
<feature type="compositionally biased region" description="Basic and acidic residues" evidence="1">
    <location>
        <begin position="110"/>
        <end position="152"/>
    </location>
</feature>
<dbReference type="AlphaFoldDB" id="A0A6A4ZSD5"/>
<dbReference type="Proteomes" id="UP000469452">
    <property type="component" value="Unassembled WGS sequence"/>
</dbReference>
<evidence type="ECO:0000313" key="3">
    <source>
        <dbReference type="Proteomes" id="UP000469452"/>
    </source>
</evidence>
<feature type="region of interest" description="Disordered" evidence="1">
    <location>
        <begin position="110"/>
        <end position="162"/>
    </location>
</feature>
<evidence type="ECO:0000256" key="1">
    <source>
        <dbReference type="SAM" id="MobiDB-lite"/>
    </source>
</evidence>
<proteinExistence type="predicted"/>
<accession>A0A6A4ZSD5</accession>
<dbReference type="VEuPathDB" id="FungiDB:H257_16585"/>
<feature type="compositionally biased region" description="Basic residues" evidence="1">
    <location>
        <begin position="153"/>
        <end position="162"/>
    </location>
</feature>
<protein>
    <submittedName>
        <fullName evidence="2">Uncharacterized protein</fullName>
    </submittedName>
</protein>